<dbReference type="AlphaFoldDB" id="A0A516H469"/>
<dbReference type="Pfam" id="PF07370">
    <property type="entry name" value="DUF1489"/>
    <property type="match status" value="1"/>
</dbReference>
<dbReference type="InterPro" id="IPR008320">
    <property type="entry name" value="UCP032025"/>
</dbReference>
<keyword evidence="2" id="KW-1185">Reference proteome</keyword>
<proteinExistence type="predicted"/>
<dbReference type="Proteomes" id="UP000317496">
    <property type="component" value="Chromosome"/>
</dbReference>
<organism evidence="1 2">
    <name type="scientific">Ferrovibrio terrae</name>
    <dbReference type="NCBI Taxonomy" id="2594003"/>
    <lineage>
        <taxon>Bacteria</taxon>
        <taxon>Pseudomonadati</taxon>
        <taxon>Pseudomonadota</taxon>
        <taxon>Alphaproteobacteria</taxon>
        <taxon>Rhodospirillales</taxon>
        <taxon>Rhodospirillaceae</taxon>
        <taxon>Ferrovibrio</taxon>
    </lineage>
</organism>
<gene>
    <name evidence="1" type="ORF">FNB15_15340</name>
</gene>
<dbReference type="EMBL" id="CP041636">
    <property type="protein sequence ID" value="QDO98569.1"/>
    <property type="molecule type" value="Genomic_DNA"/>
</dbReference>
<dbReference type="RefSeq" id="WP_144069550.1">
    <property type="nucleotide sequence ID" value="NZ_CP041636.1"/>
</dbReference>
<evidence type="ECO:0000313" key="2">
    <source>
        <dbReference type="Proteomes" id="UP000317496"/>
    </source>
</evidence>
<evidence type="ECO:0000313" key="1">
    <source>
        <dbReference type="EMBL" id="QDO98569.1"/>
    </source>
</evidence>
<reference evidence="1 2" key="1">
    <citation type="submission" date="2019-07" db="EMBL/GenBank/DDBJ databases">
        <title>Genome sequencing for Ferrovibrio sp. K5.</title>
        <authorList>
            <person name="Park S.-J."/>
        </authorList>
    </citation>
    <scope>NUCLEOTIDE SEQUENCE [LARGE SCALE GENOMIC DNA]</scope>
    <source>
        <strain evidence="1 2">K5</strain>
    </source>
</reference>
<dbReference type="PIRSF" id="PIRSF032025">
    <property type="entry name" value="UCP032025"/>
    <property type="match status" value="1"/>
</dbReference>
<sequence length="139" mass="15594">MPVHLLKIAVGIDSIEHFQERMKVRRKAGKTFTHYTRHMPKRSEEVLDGGSLYWIVKGHIAVRCPIVGLEEAVLENKGPHCGIVMKTQLIPVLPLPRRPHQGWRYLEAEDAPPDVATAGKGTDKLPPKLLAELRDLGLL</sequence>
<dbReference type="OrthoDB" id="9798292at2"/>
<name>A0A516H469_9PROT</name>
<protein>
    <submittedName>
        <fullName evidence="1">DUF1489 family protein</fullName>
    </submittedName>
</protein>
<dbReference type="KEGG" id="fer:FNB15_15340"/>
<accession>A0A516H469</accession>